<feature type="region of interest" description="Disordered" evidence="9">
    <location>
        <begin position="331"/>
        <end position="350"/>
    </location>
</feature>
<keyword evidence="6" id="KW-0067">ATP-binding</keyword>
<reference evidence="12" key="2">
    <citation type="submission" date="2018-03" db="EMBL/GenBank/DDBJ databases">
        <title>The Triticum urartu genome reveals the dynamic nature of wheat genome evolution.</title>
        <authorList>
            <person name="Ling H."/>
            <person name="Ma B."/>
            <person name="Shi X."/>
            <person name="Liu H."/>
            <person name="Dong L."/>
            <person name="Sun H."/>
            <person name="Cao Y."/>
            <person name="Gao Q."/>
            <person name="Zheng S."/>
            <person name="Li Y."/>
            <person name="Yu Y."/>
            <person name="Du H."/>
            <person name="Qi M."/>
            <person name="Li Y."/>
            <person name="Yu H."/>
            <person name="Cui Y."/>
            <person name="Wang N."/>
            <person name="Chen C."/>
            <person name="Wu H."/>
            <person name="Zhao Y."/>
            <person name="Zhang J."/>
            <person name="Li Y."/>
            <person name="Zhou W."/>
            <person name="Zhang B."/>
            <person name="Hu W."/>
            <person name="Eijk M."/>
            <person name="Tang J."/>
            <person name="Witsenboer H."/>
            <person name="Zhao S."/>
            <person name="Li Z."/>
            <person name="Zhang A."/>
            <person name="Wang D."/>
            <person name="Liang C."/>
        </authorList>
    </citation>
    <scope>NUCLEOTIDE SEQUENCE [LARGE SCALE GENOMIC DNA]</scope>
    <source>
        <strain evidence="12">cv. G1812</strain>
    </source>
</reference>
<dbReference type="Gene3D" id="3.80.10.10">
    <property type="entry name" value="Ribonuclease Inhibitor"/>
    <property type="match status" value="2"/>
</dbReference>
<feature type="compositionally biased region" description="Low complexity" evidence="9">
    <location>
        <begin position="648"/>
        <end position="661"/>
    </location>
</feature>
<dbReference type="PANTHER" id="PTHR48007:SF15">
    <property type="entry name" value="LEUCINE-RICH REPEAT PROTEIN KINASE FAMILY PROTEIN-RELATED"/>
    <property type="match status" value="1"/>
</dbReference>
<feature type="region of interest" description="Disordered" evidence="9">
    <location>
        <begin position="290"/>
        <end position="317"/>
    </location>
</feature>
<evidence type="ECO:0000256" key="4">
    <source>
        <dbReference type="ARBA" id="ARBA00022737"/>
    </source>
</evidence>
<dbReference type="Gene3D" id="3.30.200.20">
    <property type="entry name" value="Phosphorylase Kinase, domain 1"/>
    <property type="match status" value="1"/>
</dbReference>
<keyword evidence="13" id="KW-1185">Reference proteome</keyword>
<reference evidence="13" key="1">
    <citation type="journal article" date="2013" name="Nature">
        <title>Draft genome of the wheat A-genome progenitor Triticum urartu.</title>
        <authorList>
            <person name="Ling H.Q."/>
            <person name="Zhao S."/>
            <person name="Liu D."/>
            <person name="Wang J."/>
            <person name="Sun H."/>
            <person name="Zhang C."/>
            <person name="Fan H."/>
            <person name="Li D."/>
            <person name="Dong L."/>
            <person name="Tao Y."/>
            <person name="Gao C."/>
            <person name="Wu H."/>
            <person name="Li Y."/>
            <person name="Cui Y."/>
            <person name="Guo X."/>
            <person name="Zheng S."/>
            <person name="Wang B."/>
            <person name="Yu K."/>
            <person name="Liang Q."/>
            <person name="Yang W."/>
            <person name="Lou X."/>
            <person name="Chen J."/>
            <person name="Feng M."/>
            <person name="Jian J."/>
            <person name="Zhang X."/>
            <person name="Luo G."/>
            <person name="Jiang Y."/>
            <person name="Liu J."/>
            <person name="Wang Z."/>
            <person name="Sha Y."/>
            <person name="Zhang B."/>
            <person name="Wu H."/>
            <person name="Tang D."/>
            <person name="Shen Q."/>
            <person name="Xue P."/>
            <person name="Zou S."/>
            <person name="Wang X."/>
            <person name="Liu X."/>
            <person name="Wang F."/>
            <person name="Yang Y."/>
            <person name="An X."/>
            <person name="Dong Z."/>
            <person name="Zhang K."/>
            <person name="Zhang X."/>
            <person name="Luo M.C."/>
            <person name="Dvorak J."/>
            <person name="Tong Y."/>
            <person name="Wang J."/>
            <person name="Yang H."/>
            <person name="Li Z."/>
            <person name="Wang D."/>
            <person name="Zhang A."/>
            <person name="Wang J."/>
        </authorList>
    </citation>
    <scope>NUCLEOTIDE SEQUENCE</scope>
    <source>
        <strain evidence="13">cv. G1812</strain>
    </source>
</reference>
<dbReference type="InterPro" id="IPR013210">
    <property type="entry name" value="LRR_N_plant-typ"/>
</dbReference>
<name>A0A8R7QLV1_TRIUA</name>
<keyword evidence="3 10" id="KW-0812">Transmembrane</keyword>
<dbReference type="InterPro" id="IPR000719">
    <property type="entry name" value="Prot_kinase_dom"/>
</dbReference>
<dbReference type="PANTHER" id="PTHR48007">
    <property type="entry name" value="LEUCINE-RICH REPEAT RECEPTOR-LIKE PROTEIN KINASE PXC1"/>
    <property type="match status" value="1"/>
</dbReference>
<organism evidence="12 13">
    <name type="scientific">Triticum urartu</name>
    <name type="common">Red wild einkorn</name>
    <name type="synonym">Crithodium urartu</name>
    <dbReference type="NCBI Taxonomy" id="4572"/>
    <lineage>
        <taxon>Eukaryota</taxon>
        <taxon>Viridiplantae</taxon>
        <taxon>Streptophyta</taxon>
        <taxon>Embryophyta</taxon>
        <taxon>Tracheophyta</taxon>
        <taxon>Spermatophyta</taxon>
        <taxon>Magnoliopsida</taxon>
        <taxon>Liliopsida</taxon>
        <taxon>Poales</taxon>
        <taxon>Poaceae</taxon>
        <taxon>BOP clade</taxon>
        <taxon>Pooideae</taxon>
        <taxon>Triticodae</taxon>
        <taxon>Triticeae</taxon>
        <taxon>Triticinae</taxon>
        <taxon>Triticum</taxon>
    </lineage>
</organism>
<dbReference type="EnsemblPlants" id="TuG1812G0600001620.01.T01">
    <property type="protein sequence ID" value="TuG1812G0600001620.01.T01"/>
    <property type="gene ID" value="TuG1812G0600001620.01"/>
</dbReference>
<evidence type="ECO:0000256" key="2">
    <source>
        <dbReference type="ARBA" id="ARBA00022614"/>
    </source>
</evidence>
<evidence type="ECO:0000256" key="6">
    <source>
        <dbReference type="ARBA" id="ARBA00022840"/>
    </source>
</evidence>
<evidence type="ECO:0000256" key="9">
    <source>
        <dbReference type="SAM" id="MobiDB-lite"/>
    </source>
</evidence>
<evidence type="ECO:0000313" key="12">
    <source>
        <dbReference type="EnsemblPlants" id="TuG1812G0600001620.01.T01"/>
    </source>
</evidence>
<evidence type="ECO:0000256" key="7">
    <source>
        <dbReference type="ARBA" id="ARBA00022989"/>
    </source>
</evidence>
<feature type="region of interest" description="Disordered" evidence="9">
    <location>
        <begin position="638"/>
        <end position="661"/>
    </location>
</feature>
<keyword evidence="2" id="KW-0433">Leucine-rich repeat</keyword>
<dbReference type="GO" id="GO:0004672">
    <property type="term" value="F:protein kinase activity"/>
    <property type="evidence" value="ECO:0007669"/>
    <property type="project" value="InterPro"/>
</dbReference>
<dbReference type="Gene3D" id="1.10.510.10">
    <property type="entry name" value="Transferase(Phosphotransferase) domain 1"/>
    <property type="match status" value="1"/>
</dbReference>
<evidence type="ECO:0000259" key="11">
    <source>
        <dbReference type="PROSITE" id="PS50011"/>
    </source>
</evidence>
<dbReference type="InterPro" id="IPR001611">
    <property type="entry name" value="Leu-rich_rpt"/>
</dbReference>
<dbReference type="AlphaFoldDB" id="A0A8R7QLV1"/>
<dbReference type="SUPFAM" id="SSF52058">
    <property type="entry name" value="L domain-like"/>
    <property type="match status" value="1"/>
</dbReference>
<sequence length="661" mass="70889">MARLRPPGHLRLAFYVAVAVGVGLCAPAAVLVAAIVGDKTEGEVLVAFRDKLRASDGSPPGPLRSWGTPGPCHGNHSSWYGVSCHGNGSVQGLQLERLGLAGGAPDVGSLAVLPGLRVISLSDNALSGPFPNVSTLGVLKMLYLSRNRFSGEIPADTFLPMRGLRKLHLHRNDFSGRVPSSITSPRLLELTLANNRFEGPLPDFSQPELRFVDVSNNNLSGPIPAGLGRFNATMFRGNKFLCGKPTDMVCESASSPAGGMPTFMSIIILLIILGVLLAAAGIAMGVLGRRRRRRRRAKRTDGCVTLPNGEVTPSNPVLDTAPAVSISQATAVGPAATSGGGPAKRGGRRDEHGRLVFIQESRVRFEIEDLLRASAEVLGSGNFGSSYKATLQEGPEVVVKRFKDMNGVGREDFSEHMRRLGRLSHPNLVPLVAYLYKKEEKLLITDFVINGSLAQLLHGNRGSMLDWRKRLRIVKGAARGLSHLYEELPMLSVPHGHLKSSNVLLDGTFQPALSDYALVPVLTATHAAQVMMAYKAPECVGSHGKPSRKSDVWSLGILTLEVLTGKFPACRQGRQGTSDLAGWVNSVITEERTGEVFDKDMSGGKGNEEEMLKLLQVALTCCEADIDKRLDLKSALAGIEEIREPEPESSSTLTGEGESKS</sequence>
<feature type="transmembrane region" description="Helical" evidence="10">
    <location>
        <begin position="12"/>
        <end position="36"/>
    </location>
</feature>
<keyword evidence="7 10" id="KW-1133">Transmembrane helix</keyword>
<reference evidence="12" key="3">
    <citation type="submission" date="2022-06" db="UniProtKB">
        <authorList>
            <consortium name="EnsemblPlants"/>
        </authorList>
    </citation>
    <scope>IDENTIFICATION</scope>
</reference>
<dbReference type="Pfam" id="PF00560">
    <property type="entry name" value="LRR_1"/>
    <property type="match status" value="2"/>
</dbReference>
<dbReference type="Pfam" id="PF08263">
    <property type="entry name" value="LRRNT_2"/>
    <property type="match status" value="1"/>
</dbReference>
<feature type="domain" description="Protein kinase" evidence="11">
    <location>
        <begin position="372"/>
        <end position="642"/>
    </location>
</feature>
<keyword evidence="4" id="KW-0677">Repeat</keyword>
<evidence type="ECO:0000256" key="10">
    <source>
        <dbReference type="SAM" id="Phobius"/>
    </source>
</evidence>
<dbReference type="Gramene" id="TuG1812G0600001620.01.T01">
    <property type="protein sequence ID" value="TuG1812G0600001620.01.T01"/>
    <property type="gene ID" value="TuG1812G0600001620.01"/>
</dbReference>
<evidence type="ECO:0000256" key="8">
    <source>
        <dbReference type="ARBA" id="ARBA00023136"/>
    </source>
</evidence>
<comment type="subcellular location">
    <subcellularLocation>
        <location evidence="1">Membrane</location>
    </subcellularLocation>
</comment>
<keyword evidence="5" id="KW-0547">Nucleotide-binding</keyword>
<evidence type="ECO:0000256" key="5">
    <source>
        <dbReference type="ARBA" id="ARBA00022741"/>
    </source>
</evidence>
<evidence type="ECO:0000313" key="13">
    <source>
        <dbReference type="Proteomes" id="UP000015106"/>
    </source>
</evidence>
<evidence type="ECO:0000256" key="1">
    <source>
        <dbReference type="ARBA" id="ARBA00004370"/>
    </source>
</evidence>
<evidence type="ECO:0000256" key="3">
    <source>
        <dbReference type="ARBA" id="ARBA00022692"/>
    </source>
</evidence>
<feature type="transmembrane region" description="Helical" evidence="10">
    <location>
        <begin position="263"/>
        <end position="288"/>
    </location>
</feature>
<dbReference type="InterPro" id="IPR011009">
    <property type="entry name" value="Kinase-like_dom_sf"/>
</dbReference>
<protein>
    <recommendedName>
        <fullName evidence="11">Protein kinase domain-containing protein</fullName>
    </recommendedName>
</protein>
<keyword evidence="8 10" id="KW-0472">Membrane</keyword>
<dbReference type="Pfam" id="PF00069">
    <property type="entry name" value="Pkinase"/>
    <property type="match status" value="1"/>
</dbReference>
<dbReference type="SUPFAM" id="SSF56112">
    <property type="entry name" value="Protein kinase-like (PK-like)"/>
    <property type="match status" value="1"/>
</dbReference>
<dbReference type="FunFam" id="3.30.200.20:FF:000307">
    <property type="entry name" value="pollen receptor-like kinase 1"/>
    <property type="match status" value="1"/>
</dbReference>
<accession>A0A8R7QLV1</accession>
<dbReference type="Proteomes" id="UP000015106">
    <property type="component" value="Chromosome 6"/>
</dbReference>
<dbReference type="PROSITE" id="PS50011">
    <property type="entry name" value="PROTEIN_KINASE_DOM"/>
    <property type="match status" value="1"/>
</dbReference>
<dbReference type="GO" id="GO:0016020">
    <property type="term" value="C:membrane"/>
    <property type="evidence" value="ECO:0007669"/>
    <property type="project" value="UniProtKB-SubCell"/>
</dbReference>
<dbReference type="GO" id="GO:0005524">
    <property type="term" value="F:ATP binding"/>
    <property type="evidence" value="ECO:0007669"/>
    <property type="project" value="UniProtKB-KW"/>
</dbReference>
<dbReference type="InterPro" id="IPR032675">
    <property type="entry name" value="LRR_dom_sf"/>
</dbReference>
<proteinExistence type="predicted"/>
<dbReference type="InterPro" id="IPR046959">
    <property type="entry name" value="PRK1-6/SRF4-like"/>
</dbReference>